<evidence type="ECO:0000313" key="3">
    <source>
        <dbReference type="EMBL" id="PNH03357.1"/>
    </source>
</evidence>
<dbReference type="Gene3D" id="2.130.10.30">
    <property type="entry name" value="Regulator of chromosome condensation 1/beta-lactamase-inhibitor protein II"/>
    <property type="match status" value="1"/>
</dbReference>
<feature type="repeat" description="RCC1" evidence="2">
    <location>
        <begin position="10"/>
        <end position="63"/>
    </location>
</feature>
<dbReference type="PANTHER" id="PTHR22872">
    <property type="entry name" value="BTK-BINDING PROTEIN-RELATED"/>
    <property type="match status" value="1"/>
</dbReference>
<reference evidence="3 4" key="1">
    <citation type="journal article" date="2017" name="Mol. Biol. Evol.">
        <title>The 4-celled Tetrabaena socialis nuclear genome reveals the essential components for genetic control of cell number at the origin of multicellularity in the volvocine lineage.</title>
        <authorList>
            <person name="Featherston J."/>
            <person name="Arakaki Y."/>
            <person name="Hanschen E.R."/>
            <person name="Ferris P.J."/>
            <person name="Michod R.E."/>
            <person name="Olson B.J.S.C."/>
            <person name="Nozaki H."/>
            <person name="Durand P.M."/>
        </authorList>
    </citation>
    <scope>NUCLEOTIDE SEQUENCE [LARGE SCALE GENOMIC DNA]</scope>
    <source>
        <strain evidence="3 4">NIES-571</strain>
    </source>
</reference>
<keyword evidence="4" id="KW-1185">Reference proteome</keyword>
<dbReference type="InterPro" id="IPR051625">
    <property type="entry name" value="Signaling_Regulatory_Domain"/>
</dbReference>
<dbReference type="Proteomes" id="UP000236333">
    <property type="component" value="Unassembled WGS sequence"/>
</dbReference>
<dbReference type="PANTHER" id="PTHR22872:SF2">
    <property type="entry name" value="INHIBITOR OF BRUTON TYROSINE KINASE"/>
    <property type="match status" value="1"/>
</dbReference>
<comment type="caution">
    <text evidence="3">The sequence shown here is derived from an EMBL/GenBank/DDBJ whole genome shotgun (WGS) entry which is preliminary data.</text>
</comment>
<dbReference type="PROSITE" id="PS00626">
    <property type="entry name" value="RCC1_2"/>
    <property type="match status" value="1"/>
</dbReference>
<dbReference type="AlphaFoldDB" id="A0A2J7ZSV8"/>
<proteinExistence type="predicted"/>
<evidence type="ECO:0000256" key="2">
    <source>
        <dbReference type="PROSITE-ProRule" id="PRU00235"/>
    </source>
</evidence>
<accession>A0A2J7ZSV8</accession>
<protein>
    <submittedName>
        <fullName evidence="3">Putative E3 ubiquitin-protein ligase</fullName>
    </submittedName>
</protein>
<dbReference type="PRINTS" id="PR00633">
    <property type="entry name" value="RCCNDNSATION"/>
</dbReference>
<evidence type="ECO:0000313" key="4">
    <source>
        <dbReference type="Proteomes" id="UP000236333"/>
    </source>
</evidence>
<feature type="repeat" description="RCC1" evidence="2">
    <location>
        <begin position="64"/>
        <end position="137"/>
    </location>
</feature>
<dbReference type="SUPFAM" id="SSF50985">
    <property type="entry name" value="RCC1/BLIP-II"/>
    <property type="match status" value="1"/>
</dbReference>
<dbReference type="EMBL" id="PGGS01000514">
    <property type="protein sequence ID" value="PNH03357.1"/>
    <property type="molecule type" value="Genomic_DNA"/>
</dbReference>
<sequence length="146" mass="15752">MPYGVHPPAGEVWAWGMAGEGQLGIGEPSQAKQTEPRLVKALSGAGVVALAAGDHHSMALTAAGEVYTWGRGDHGALGHGSGQLGVGDDEDRWQAEQVMRLHTNRHRFYDLRMSYIKPWRVLCVSAGRNHSAAVVETELDVRDLAE</sequence>
<keyword evidence="1" id="KW-0677">Repeat</keyword>
<organism evidence="3 4">
    <name type="scientific">Tetrabaena socialis</name>
    <dbReference type="NCBI Taxonomy" id="47790"/>
    <lineage>
        <taxon>Eukaryota</taxon>
        <taxon>Viridiplantae</taxon>
        <taxon>Chlorophyta</taxon>
        <taxon>core chlorophytes</taxon>
        <taxon>Chlorophyceae</taxon>
        <taxon>CS clade</taxon>
        <taxon>Chlamydomonadales</taxon>
        <taxon>Tetrabaenaceae</taxon>
        <taxon>Tetrabaena</taxon>
    </lineage>
</organism>
<dbReference type="OrthoDB" id="526307at2759"/>
<name>A0A2J7ZSV8_9CHLO</name>
<dbReference type="InterPro" id="IPR009091">
    <property type="entry name" value="RCC1/BLIP-II"/>
</dbReference>
<dbReference type="Pfam" id="PF00415">
    <property type="entry name" value="RCC1"/>
    <property type="match status" value="2"/>
</dbReference>
<evidence type="ECO:0000256" key="1">
    <source>
        <dbReference type="ARBA" id="ARBA00022737"/>
    </source>
</evidence>
<dbReference type="InterPro" id="IPR000408">
    <property type="entry name" value="Reg_chr_condens"/>
</dbReference>
<dbReference type="PROSITE" id="PS50012">
    <property type="entry name" value="RCC1_3"/>
    <property type="match status" value="2"/>
</dbReference>
<gene>
    <name evidence="3" type="ORF">TSOC_010571</name>
</gene>